<evidence type="ECO:0000256" key="2">
    <source>
        <dbReference type="ARBA" id="ARBA00007161"/>
    </source>
</evidence>
<evidence type="ECO:0000256" key="5">
    <source>
        <dbReference type="SAM" id="Coils"/>
    </source>
</evidence>
<dbReference type="Proteomes" id="UP000012073">
    <property type="component" value="Unassembled WGS sequence"/>
</dbReference>
<evidence type="ECO:0000259" key="8">
    <source>
        <dbReference type="Pfam" id="PF15975"/>
    </source>
</evidence>
<reference evidence="10" key="1">
    <citation type="journal article" date="2013" name="Proc. Natl. Acad. Sci. U.S.A.">
        <title>Genome structure and metabolic features in the red seaweed Chondrus crispus shed light on evolution of the Archaeplastida.</title>
        <authorList>
            <person name="Collen J."/>
            <person name="Porcel B."/>
            <person name="Carre W."/>
            <person name="Ball S.G."/>
            <person name="Chaparro C."/>
            <person name="Tonon T."/>
            <person name="Barbeyron T."/>
            <person name="Michel G."/>
            <person name="Noel B."/>
            <person name="Valentin K."/>
            <person name="Elias M."/>
            <person name="Artiguenave F."/>
            <person name="Arun A."/>
            <person name="Aury J.M."/>
            <person name="Barbosa-Neto J.F."/>
            <person name="Bothwell J.H."/>
            <person name="Bouget F.Y."/>
            <person name="Brillet L."/>
            <person name="Cabello-Hurtado F."/>
            <person name="Capella-Gutierrez S."/>
            <person name="Charrier B."/>
            <person name="Cladiere L."/>
            <person name="Cock J.M."/>
            <person name="Coelho S.M."/>
            <person name="Colleoni C."/>
            <person name="Czjzek M."/>
            <person name="Da Silva C."/>
            <person name="Delage L."/>
            <person name="Denoeud F."/>
            <person name="Deschamps P."/>
            <person name="Dittami S.M."/>
            <person name="Gabaldon T."/>
            <person name="Gachon C.M."/>
            <person name="Groisillier A."/>
            <person name="Herve C."/>
            <person name="Jabbari K."/>
            <person name="Katinka M."/>
            <person name="Kloareg B."/>
            <person name="Kowalczyk N."/>
            <person name="Labadie K."/>
            <person name="Leblanc C."/>
            <person name="Lopez P.J."/>
            <person name="McLachlan D.H."/>
            <person name="Meslet-Cladiere L."/>
            <person name="Moustafa A."/>
            <person name="Nehr Z."/>
            <person name="Nyvall Collen P."/>
            <person name="Panaud O."/>
            <person name="Partensky F."/>
            <person name="Poulain J."/>
            <person name="Rensing S.A."/>
            <person name="Rousvoal S."/>
            <person name="Samson G."/>
            <person name="Symeonidi A."/>
            <person name="Weissenbach J."/>
            <person name="Zambounis A."/>
            <person name="Wincker P."/>
            <person name="Boyen C."/>
        </authorList>
    </citation>
    <scope>NUCLEOTIDE SEQUENCE [LARGE SCALE GENOMIC DNA]</scope>
    <source>
        <strain evidence="10">cv. Stackhouse</strain>
    </source>
</reference>
<dbReference type="Gene3D" id="3.30.479.30">
    <property type="entry name" value="Band 7 domain"/>
    <property type="match status" value="1"/>
</dbReference>
<keyword evidence="10" id="KW-1185">Reference proteome</keyword>
<dbReference type="InterPro" id="IPR001107">
    <property type="entry name" value="Band_7"/>
</dbReference>
<feature type="signal peptide" evidence="6">
    <location>
        <begin position="1"/>
        <end position="28"/>
    </location>
</feature>
<proteinExistence type="inferred from homology"/>
<dbReference type="STRING" id="2769.R7QPG8"/>
<organism evidence="9 10">
    <name type="scientific">Chondrus crispus</name>
    <name type="common">Carrageen Irish moss</name>
    <name type="synonym">Polymorpha crispa</name>
    <dbReference type="NCBI Taxonomy" id="2769"/>
    <lineage>
        <taxon>Eukaryota</taxon>
        <taxon>Rhodophyta</taxon>
        <taxon>Florideophyceae</taxon>
        <taxon>Rhodymeniophycidae</taxon>
        <taxon>Gigartinales</taxon>
        <taxon>Gigartinaceae</taxon>
        <taxon>Chondrus</taxon>
    </lineage>
</organism>
<keyword evidence="6" id="KW-0732">Signal</keyword>
<accession>R7QPG8</accession>
<dbReference type="InterPro" id="IPR027705">
    <property type="entry name" value="Flotillin_fam"/>
</dbReference>
<dbReference type="GO" id="GO:0005886">
    <property type="term" value="C:plasma membrane"/>
    <property type="evidence" value="ECO:0007669"/>
    <property type="project" value="TreeGrafter"/>
</dbReference>
<dbReference type="Gramene" id="CDF39290">
    <property type="protein sequence ID" value="CDF39290"/>
    <property type="gene ID" value="CHC_T00000171001"/>
</dbReference>
<evidence type="ECO:0000256" key="1">
    <source>
        <dbReference type="ARBA" id="ARBA00004370"/>
    </source>
</evidence>
<dbReference type="PhylomeDB" id="R7QPG8"/>
<name>R7QPG8_CHOCR</name>
<feature type="chain" id="PRO_5004443476" description="Band 7 domain-containing protein" evidence="6">
    <location>
        <begin position="29"/>
        <end position="436"/>
    </location>
</feature>
<dbReference type="Pfam" id="PF01145">
    <property type="entry name" value="Band_7"/>
    <property type="match status" value="1"/>
</dbReference>
<dbReference type="InterPro" id="IPR031905">
    <property type="entry name" value="Flotillin_C"/>
</dbReference>
<dbReference type="PANTHER" id="PTHR13806:SF46">
    <property type="entry name" value="FLOTILLIN-1-RELATED"/>
    <property type="match status" value="1"/>
</dbReference>
<sequence length="436" mass="47547">MFGFYTAGPHTALISLTLRTVMVTTAHGTTVNGVAVHVTGCCQVKIRAWTAMVDGDDHRMVIDEEAVRLAAQHFLGHSESDMADAIRKTVEGHQRAIIGTLTIEQLYSDRNAFSLRVKELCTDDMRNMGLAMVSYTVAEISDDQGYIDALGVRQTEKVKREAMEGAAFHENLAISKSREMQAESHVKVNRERQRIIQSDKTVQVVRATAQTTIDQAVATQQKAGPIEDAEQNAILRVAKRDAEAARVQAEREVEAINVEKQRLKNEITRNVPADAGLFRKERRAEATRATAQAEALRIRYIAEAEAEAIRAKGEAKTLVLGERIQMWNECGNPAAVMEKLIDALPEVAVQITAPLAKTEKLVFVGGADGDHADGPEVSEASTGGKEAPQALEGMDFERIIRDMMTGVDSTGLAAAMKESMAKKVLSKVAGKMAVPK</sequence>
<comment type="subcellular location">
    <subcellularLocation>
        <location evidence="1">Membrane</location>
    </subcellularLocation>
</comment>
<dbReference type="OMA" id="AMSAPHN"/>
<dbReference type="OrthoDB" id="6080404at2759"/>
<evidence type="ECO:0000256" key="4">
    <source>
        <dbReference type="RuleBase" id="RU366054"/>
    </source>
</evidence>
<dbReference type="KEGG" id="ccp:CHC_T00000171001"/>
<comment type="similarity">
    <text evidence="2 4">Belongs to the band 7/mec-2 family. Flotillin subfamily.</text>
</comment>
<dbReference type="GO" id="GO:0072659">
    <property type="term" value="P:protein localization to plasma membrane"/>
    <property type="evidence" value="ECO:0007669"/>
    <property type="project" value="TreeGrafter"/>
</dbReference>
<evidence type="ECO:0008006" key="11">
    <source>
        <dbReference type="Google" id="ProtNLM"/>
    </source>
</evidence>
<dbReference type="AlphaFoldDB" id="R7QPG8"/>
<feature type="domain" description="Band 7" evidence="7">
    <location>
        <begin position="13"/>
        <end position="163"/>
    </location>
</feature>
<keyword evidence="3" id="KW-0472">Membrane</keyword>
<evidence type="ECO:0000256" key="6">
    <source>
        <dbReference type="SAM" id="SignalP"/>
    </source>
</evidence>
<dbReference type="GeneID" id="17326920"/>
<dbReference type="Pfam" id="PF15975">
    <property type="entry name" value="Flot"/>
    <property type="match status" value="1"/>
</dbReference>
<dbReference type="CDD" id="cd03399">
    <property type="entry name" value="SPFH_flotillin"/>
    <property type="match status" value="1"/>
</dbReference>
<feature type="coiled-coil region" evidence="5">
    <location>
        <begin position="232"/>
        <end position="266"/>
    </location>
</feature>
<dbReference type="SUPFAM" id="SSF117892">
    <property type="entry name" value="Band 7/SPFH domain"/>
    <property type="match status" value="1"/>
</dbReference>
<evidence type="ECO:0000259" key="7">
    <source>
        <dbReference type="Pfam" id="PF01145"/>
    </source>
</evidence>
<dbReference type="GO" id="GO:0002020">
    <property type="term" value="F:protease binding"/>
    <property type="evidence" value="ECO:0007669"/>
    <property type="project" value="TreeGrafter"/>
</dbReference>
<protein>
    <recommendedName>
        <fullName evidence="11">Band 7 domain-containing protein</fullName>
    </recommendedName>
</protein>
<dbReference type="PANTHER" id="PTHR13806">
    <property type="entry name" value="FLOTILLIN-RELATED"/>
    <property type="match status" value="1"/>
</dbReference>
<keyword evidence="5" id="KW-0175">Coiled coil</keyword>
<evidence type="ECO:0000313" key="10">
    <source>
        <dbReference type="Proteomes" id="UP000012073"/>
    </source>
</evidence>
<feature type="domain" description="Flotillin C-terminal" evidence="8">
    <location>
        <begin position="283"/>
        <end position="392"/>
    </location>
</feature>
<dbReference type="InterPro" id="IPR036013">
    <property type="entry name" value="Band_7/SPFH_dom_sf"/>
</dbReference>
<evidence type="ECO:0000256" key="3">
    <source>
        <dbReference type="ARBA" id="ARBA00023136"/>
    </source>
</evidence>
<dbReference type="RefSeq" id="XP_005719201.1">
    <property type="nucleotide sequence ID" value="XM_005719144.1"/>
</dbReference>
<evidence type="ECO:0000313" key="9">
    <source>
        <dbReference type="EMBL" id="CDF39290.1"/>
    </source>
</evidence>
<dbReference type="EMBL" id="HG002020">
    <property type="protein sequence ID" value="CDF39290.1"/>
    <property type="molecule type" value="Genomic_DNA"/>
</dbReference>
<gene>
    <name evidence="9" type="ORF">CHC_T00000171001</name>
</gene>